<reference evidence="2" key="1">
    <citation type="submission" date="2022-11" db="UniProtKB">
        <authorList>
            <consortium name="WormBaseParasite"/>
        </authorList>
    </citation>
    <scope>IDENTIFICATION</scope>
</reference>
<proteinExistence type="predicted"/>
<sequence>MERCGTNSDRTGGGVLRGGWDSRLKGAARPFFLTISGDKGSLIWIICATRTIGTSVAAGADSRYLSRADELQRTVARGLVATDVGRIPDRFDLAASPTSAAPQPDPGQRASQAAVFCLQADGWRWPEVESSASVDDFQVGHSADVPGRSVV</sequence>
<dbReference type="Proteomes" id="UP000887566">
    <property type="component" value="Unplaced"/>
</dbReference>
<protein>
    <submittedName>
        <fullName evidence="2">Uncharacterized protein</fullName>
    </submittedName>
</protein>
<name>A0A914W7Q3_9BILA</name>
<evidence type="ECO:0000313" key="2">
    <source>
        <dbReference type="WBParaSite" id="PSAMB.scaffold31size108074.g834.t1"/>
    </source>
</evidence>
<evidence type="ECO:0000313" key="1">
    <source>
        <dbReference type="Proteomes" id="UP000887566"/>
    </source>
</evidence>
<organism evidence="1 2">
    <name type="scientific">Plectus sambesii</name>
    <dbReference type="NCBI Taxonomy" id="2011161"/>
    <lineage>
        <taxon>Eukaryota</taxon>
        <taxon>Metazoa</taxon>
        <taxon>Ecdysozoa</taxon>
        <taxon>Nematoda</taxon>
        <taxon>Chromadorea</taxon>
        <taxon>Plectida</taxon>
        <taxon>Plectina</taxon>
        <taxon>Plectoidea</taxon>
        <taxon>Plectidae</taxon>
        <taxon>Plectus</taxon>
    </lineage>
</organism>
<dbReference type="WBParaSite" id="PSAMB.scaffold31size108074.g834.t1">
    <property type="protein sequence ID" value="PSAMB.scaffold31size108074.g834.t1"/>
    <property type="gene ID" value="PSAMB.scaffold31size108074.g834"/>
</dbReference>
<keyword evidence="1" id="KW-1185">Reference proteome</keyword>
<dbReference type="AlphaFoldDB" id="A0A914W7Q3"/>
<accession>A0A914W7Q3</accession>